<dbReference type="SUPFAM" id="SSF53474">
    <property type="entry name" value="alpha/beta-Hydrolases"/>
    <property type="match status" value="1"/>
</dbReference>
<proteinExistence type="predicted"/>
<feature type="transmembrane region" description="Helical" evidence="1">
    <location>
        <begin position="280"/>
        <end position="301"/>
    </location>
</feature>
<organism evidence="3 4">
    <name type="scientific">Eeniella nana</name>
    <name type="common">Yeast</name>
    <name type="synonym">Brettanomyces nanus</name>
    <dbReference type="NCBI Taxonomy" id="13502"/>
    <lineage>
        <taxon>Eukaryota</taxon>
        <taxon>Fungi</taxon>
        <taxon>Dikarya</taxon>
        <taxon>Ascomycota</taxon>
        <taxon>Saccharomycotina</taxon>
        <taxon>Pichiomycetes</taxon>
        <taxon>Pichiales</taxon>
        <taxon>Pichiaceae</taxon>
        <taxon>Brettanomyces</taxon>
    </lineage>
</organism>
<gene>
    <name evidence="3" type="ORF">FOA43_000043</name>
</gene>
<dbReference type="AlphaFoldDB" id="A0A875RXW8"/>
<dbReference type="Proteomes" id="UP000662931">
    <property type="component" value="Chromosome 1"/>
</dbReference>
<evidence type="ECO:0000256" key="1">
    <source>
        <dbReference type="SAM" id="Phobius"/>
    </source>
</evidence>
<sequence>MTPLLMTSEEEEIHIGTPLIKDEELTDLGEMTTSAKVKTSIIIFISNVLSLFFLSVLTQLALLYYFYRIHIKREHRYTASDKDAYPIKKPKISLDLRYYAQLLGCELYEYKLVTEDGFVIVLNRLVDRKILRADHNCKPILMIHGLLQSSGAFLSGGYKSLAYLLVQNGYDVWLGNNRCGFDPQHTRYSINDPRMWDWDLTEMCKYDLTCMIDQVLKITKYSGKISLLGHSQGTTEITMLLSSQLSLGYEEKIDKCVLLAPAVYGGHLVNRKLFIKFMRFLPNSLFDLFFGIHAFIPIMMFMRNHMYRSPMYGLSSYAMFSYLFTSDDYRWDRSLRDIHFLFAPSYQSSKLMKWWLKGKGFREGKAILDEDVPWFNASTPELLLVIGEQDRLVDGNLFYEHLKAKEVSMQGKFSRLSIPEYNHLDVMWADAVQETVGREMLHFLGTQ</sequence>
<name>A0A875RXW8_EENNA</name>
<reference evidence="3" key="1">
    <citation type="submission" date="2020-10" db="EMBL/GenBank/DDBJ databases">
        <authorList>
            <person name="Roach M.J.R."/>
        </authorList>
    </citation>
    <scope>NUCLEOTIDE SEQUENCE</scope>
    <source>
        <strain evidence="3">CBS 1945</strain>
    </source>
</reference>
<dbReference type="RefSeq" id="XP_038776307.1">
    <property type="nucleotide sequence ID" value="XM_038920379.1"/>
</dbReference>
<dbReference type="InterPro" id="IPR029058">
    <property type="entry name" value="AB_hydrolase_fold"/>
</dbReference>
<dbReference type="Gene3D" id="3.40.50.1820">
    <property type="entry name" value="alpha/beta hydrolase"/>
    <property type="match status" value="1"/>
</dbReference>
<dbReference type="InterPro" id="IPR006693">
    <property type="entry name" value="AB_hydrolase_lipase"/>
</dbReference>
<keyword evidence="1" id="KW-0472">Membrane</keyword>
<feature type="domain" description="Partial AB-hydrolase lipase" evidence="2">
    <location>
        <begin position="97"/>
        <end position="155"/>
    </location>
</feature>
<dbReference type="OrthoDB" id="6130531at2759"/>
<protein>
    <recommendedName>
        <fullName evidence="2">Partial AB-hydrolase lipase domain-containing protein</fullName>
    </recommendedName>
</protein>
<dbReference type="PANTHER" id="PTHR11005">
    <property type="entry name" value="LYSOSOMAL ACID LIPASE-RELATED"/>
    <property type="match status" value="1"/>
</dbReference>
<evidence type="ECO:0000313" key="3">
    <source>
        <dbReference type="EMBL" id="QPG72742.1"/>
    </source>
</evidence>
<dbReference type="GeneID" id="62193444"/>
<dbReference type="KEGG" id="bnn:FOA43_000043"/>
<dbReference type="GO" id="GO:0006629">
    <property type="term" value="P:lipid metabolic process"/>
    <property type="evidence" value="ECO:0007669"/>
    <property type="project" value="InterPro"/>
</dbReference>
<evidence type="ECO:0000313" key="4">
    <source>
        <dbReference type="Proteomes" id="UP000662931"/>
    </source>
</evidence>
<feature type="transmembrane region" description="Helical" evidence="1">
    <location>
        <begin position="41"/>
        <end position="67"/>
    </location>
</feature>
<keyword evidence="4" id="KW-1185">Reference proteome</keyword>
<keyword evidence="1" id="KW-0812">Transmembrane</keyword>
<evidence type="ECO:0000259" key="2">
    <source>
        <dbReference type="Pfam" id="PF04083"/>
    </source>
</evidence>
<keyword evidence="1" id="KW-1133">Transmembrane helix</keyword>
<dbReference type="Pfam" id="PF04083">
    <property type="entry name" value="Abhydro_lipase"/>
    <property type="match status" value="1"/>
</dbReference>
<accession>A0A875RXW8</accession>
<dbReference type="EMBL" id="CP064812">
    <property type="protein sequence ID" value="QPG72742.1"/>
    <property type="molecule type" value="Genomic_DNA"/>
</dbReference>